<comment type="caution">
    <text evidence="3">The sequence shown here is derived from an EMBL/GenBank/DDBJ whole genome shotgun (WGS) entry which is preliminary data.</text>
</comment>
<dbReference type="Pfam" id="PF01261">
    <property type="entry name" value="AP_endonuc_2"/>
    <property type="match status" value="1"/>
</dbReference>
<dbReference type="SUPFAM" id="SSF51658">
    <property type="entry name" value="Xylose isomerase-like"/>
    <property type="match status" value="1"/>
</dbReference>
<dbReference type="EMBL" id="JAJNDC010000001">
    <property type="protein sequence ID" value="MCW9712190.1"/>
    <property type="molecule type" value="Genomic_DNA"/>
</dbReference>
<name>A0ABT3PWG0_9BACT</name>
<organism evidence="3 4">
    <name type="scientific">Fodinibius salicampi</name>
    <dbReference type="NCBI Taxonomy" id="1920655"/>
    <lineage>
        <taxon>Bacteria</taxon>
        <taxon>Pseudomonadati</taxon>
        <taxon>Balneolota</taxon>
        <taxon>Balneolia</taxon>
        <taxon>Balneolales</taxon>
        <taxon>Balneolaceae</taxon>
        <taxon>Fodinibius</taxon>
    </lineage>
</organism>
<gene>
    <name evidence="3" type="ORF">LQ318_04650</name>
</gene>
<protein>
    <submittedName>
        <fullName evidence="3">Sugar phosphate isomerase/epimerase</fullName>
    </submittedName>
</protein>
<dbReference type="InterPro" id="IPR036237">
    <property type="entry name" value="Xyl_isomerase-like_sf"/>
</dbReference>
<evidence type="ECO:0000256" key="1">
    <source>
        <dbReference type="SAM" id="SignalP"/>
    </source>
</evidence>
<dbReference type="InterPro" id="IPR050312">
    <property type="entry name" value="IolE/XylAMocC-like"/>
</dbReference>
<proteinExistence type="predicted"/>
<dbReference type="RefSeq" id="WP_265787949.1">
    <property type="nucleotide sequence ID" value="NZ_BAABRS010000001.1"/>
</dbReference>
<dbReference type="Gene3D" id="3.20.20.150">
    <property type="entry name" value="Divalent-metal-dependent TIM barrel enzymes"/>
    <property type="match status" value="1"/>
</dbReference>
<dbReference type="PANTHER" id="PTHR12110">
    <property type="entry name" value="HYDROXYPYRUVATE ISOMERASE"/>
    <property type="match status" value="1"/>
</dbReference>
<dbReference type="PANTHER" id="PTHR12110:SF53">
    <property type="entry name" value="BLR5974 PROTEIN"/>
    <property type="match status" value="1"/>
</dbReference>
<feature type="chain" id="PRO_5046901211" evidence="1">
    <location>
        <begin position="26"/>
        <end position="311"/>
    </location>
</feature>
<evidence type="ECO:0000313" key="4">
    <source>
        <dbReference type="Proteomes" id="UP001207337"/>
    </source>
</evidence>
<feature type="domain" description="Xylose isomerase-like TIM barrel" evidence="2">
    <location>
        <begin position="69"/>
        <end position="301"/>
    </location>
</feature>
<keyword evidence="4" id="KW-1185">Reference proteome</keyword>
<feature type="signal peptide" evidence="1">
    <location>
        <begin position="1"/>
        <end position="25"/>
    </location>
</feature>
<dbReference type="InterPro" id="IPR013022">
    <property type="entry name" value="Xyl_isomerase-like_TIM-brl"/>
</dbReference>
<evidence type="ECO:0000313" key="3">
    <source>
        <dbReference type="EMBL" id="MCW9712190.1"/>
    </source>
</evidence>
<reference evidence="3 4" key="1">
    <citation type="submission" date="2021-11" db="EMBL/GenBank/DDBJ databases">
        <title>Aliifidinibius sp. nov., a new bacterium isolated from saline soil.</title>
        <authorList>
            <person name="Galisteo C."/>
            <person name="De La Haba R."/>
            <person name="Sanchez-Porro C."/>
            <person name="Ventosa A."/>
        </authorList>
    </citation>
    <scope>NUCLEOTIDE SEQUENCE [LARGE SCALE GENOMIC DNA]</scope>
    <source>
        <strain evidence="3 4">KACC 190600</strain>
    </source>
</reference>
<keyword evidence="1" id="KW-0732">Signal</keyword>
<dbReference type="GO" id="GO:0016853">
    <property type="term" value="F:isomerase activity"/>
    <property type="evidence" value="ECO:0007669"/>
    <property type="project" value="UniProtKB-KW"/>
</dbReference>
<keyword evidence="3" id="KW-0413">Isomerase</keyword>
<dbReference type="Proteomes" id="UP001207337">
    <property type="component" value="Unassembled WGS sequence"/>
</dbReference>
<accession>A0ABT3PWG0</accession>
<dbReference type="PROSITE" id="PS51257">
    <property type="entry name" value="PROKAR_LIPOPROTEIN"/>
    <property type="match status" value="1"/>
</dbReference>
<sequence length="311" mass="34585">MDRKKFLQLSGLAAFSASVPGLVTACNSNANPSKEELFFDISLAEWSLHQSLFDGKLENLDFPATAKNEFGISAVEYVNQFFKDKAEDTDYLDELNSRCDDLGVDQVLIMIDGEGGLAISDEEERLQAVENHYKWVEAAQYLGCHSIRVNAYGNTSPEEQKKAAVDSLGRLATFAKDYDINVIVENHGGYSSNGKWLADVMEQVDMENCGTLPDFGNFCIDQEDGACVEEYDRYKGTEELMPFAHGVSAKTYAFNEEGEETTIDYRKMLKIVKDAGFNGYIGIEYEGSELSEFEGVKASKELLMTIGKELS</sequence>
<evidence type="ECO:0000259" key="2">
    <source>
        <dbReference type="Pfam" id="PF01261"/>
    </source>
</evidence>